<dbReference type="PANTHER" id="PTHR32063:SF4">
    <property type="entry name" value="SLR6043 PROTEIN"/>
    <property type="match status" value="1"/>
</dbReference>
<feature type="transmembrane region" description="Helical" evidence="1">
    <location>
        <begin position="882"/>
        <end position="905"/>
    </location>
</feature>
<evidence type="ECO:0000313" key="2">
    <source>
        <dbReference type="EMBL" id="KZN39060.1"/>
    </source>
</evidence>
<dbReference type="AlphaFoldDB" id="A0A166WZ59"/>
<dbReference type="Gene3D" id="3.30.70.1430">
    <property type="entry name" value="Multidrug efflux transporter AcrB pore domain"/>
    <property type="match status" value="2"/>
</dbReference>
<dbReference type="SUPFAM" id="SSF82714">
    <property type="entry name" value="Multidrug efflux transporter AcrB TolC docking domain, DN and DC subdomains"/>
    <property type="match status" value="2"/>
</dbReference>
<dbReference type="InterPro" id="IPR001036">
    <property type="entry name" value="Acrflvin-R"/>
</dbReference>
<dbReference type="Gene3D" id="1.20.1640.10">
    <property type="entry name" value="Multidrug efflux transporter AcrB transmembrane domain"/>
    <property type="match status" value="2"/>
</dbReference>
<dbReference type="GO" id="GO:0005886">
    <property type="term" value="C:plasma membrane"/>
    <property type="evidence" value="ECO:0007669"/>
    <property type="project" value="TreeGrafter"/>
</dbReference>
<feature type="transmembrane region" description="Helical" evidence="1">
    <location>
        <begin position="856"/>
        <end position="875"/>
    </location>
</feature>
<name>A0A166WZ59_9GAMM</name>
<dbReference type="EMBL" id="AUYB01000100">
    <property type="protein sequence ID" value="KZN39060.1"/>
    <property type="molecule type" value="Genomic_DNA"/>
</dbReference>
<feature type="transmembrane region" description="Helical" evidence="1">
    <location>
        <begin position="992"/>
        <end position="1016"/>
    </location>
</feature>
<dbReference type="Pfam" id="PF00873">
    <property type="entry name" value="ACR_tran"/>
    <property type="match status" value="1"/>
</dbReference>
<accession>A0A166WZ59</accession>
<feature type="transmembrane region" description="Helical" evidence="1">
    <location>
        <begin position="12"/>
        <end position="29"/>
    </location>
</feature>
<gene>
    <name evidence="2" type="ORF">N475_14715</name>
</gene>
<comment type="caution">
    <text evidence="2">The sequence shown here is derived from an EMBL/GenBank/DDBJ whole genome shotgun (WGS) entry which is preliminary data.</text>
</comment>
<keyword evidence="1" id="KW-0472">Membrane</keyword>
<sequence length="1035" mass="113451">MFNLLVKSSLKHRLVVLILAFGMMAYGIIHGQKLPVDVFPNLNKPVVTVLTEAGGMAPEEVEQLVTFPLENLLNGITGVTRIRSTSGVGLSIVYIEFEWDTDIYRNRQLVSERLDLAPEQLPSGISPVMGPVSSIMGEVMLIALPIDQQHSLDAMEAREYADFVLRPRLLSIAGVSQVIPIGGEVRQLRVSPDTMRMRQLNISLSQLHSALESFAANFGGGFIDLNNQEYLVRHLGRTLDINHLKNLAIGWQDARPVLLSEVASVSYSAAEKRGDGGFNGRPAVVINVQKQPNADTIQLTQKIEAALAELKTGLPKGLAPPQVLFRQADFIQSSIDNVTEALRDGAIMVTIVLFLFLFSIKTTIISLFAIPLSLAVTVLTFQWLGQSINVMTLGGLAIAIGELVDDSVVDVENILRRLKQNALLQLPKPVFSVIWQASIEVRSGIVYATAIVILVFLPLFALPGIEGRLFSPLGLAYIIAILGSLLVSMTITPVLCYYLLPNAKIVHQGDSWLVKKLKLLQSLWIEWALPKSKYLIATIGAIALLSAATITQFPRAFLPAFNEGSLVLGIIFEPGTSLEESNRMGHLAESLLLTVPEVTQVGRRTGRAELDEHAEGVHSSEVDVDLVASTRSREEVLKEIRDKLAVIPGQVAIGQPISHRLDHLLSGVRAQLAIKLFGDDLEALRISAEELRTKLEAVSGLVDINIEKQVLIPQLSVRIKYEELAKYGLTPGSALRQLNMLTEGTHVTDVINGVKRFELVLRLDDKSRTPRALANTLINSPSGAIPISYIADIELLDGPNQVLKENGRRRLVLYANSENVDVKELLNNVRKIVNTHQLPDGSFVSIEGQFLAQEQAMSLLILLSTLSFTLIFLVLYLRYKDIVFAGIIMCSLPMSLIGSVIAMWLTSTSLSVASVVGFITLTGIAARNGILKISHYLNLIRFEGESFNKSLIIRGSKERLSPVLMTSMVTAFALIPLLWAADQPGKEILHPVAIVIFSGLVSSTLLDILLTPLLFWTMGKKPTAKWLEDNSNNVI</sequence>
<feature type="transmembrane region" description="Helical" evidence="1">
    <location>
        <begin position="477"/>
        <end position="500"/>
    </location>
</feature>
<dbReference type="Gene3D" id="3.30.2090.10">
    <property type="entry name" value="Multidrug efflux transporter AcrB TolC docking domain, DN and DC subdomains"/>
    <property type="match status" value="2"/>
</dbReference>
<feature type="transmembrane region" description="Helical" evidence="1">
    <location>
        <begin position="960"/>
        <end position="980"/>
    </location>
</feature>
<evidence type="ECO:0000256" key="1">
    <source>
        <dbReference type="SAM" id="Phobius"/>
    </source>
</evidence>
<dbReference type="Proteomes" id="UP000076643">
    <property type="component" value="Unassembled WGS sequence"/>
</dbReference>
<feature type="transmembrane region" description="Helical" evidence="1">
    <location>
        <begin position="911"/>
        <end position="931"/>
    </location>
</feature>
<dbReference type="SUPFAM" id="SSF82866">
    <property type="entry name" value="Multidrug efflux transporter AcrB transmembrane domain"/>
    <property type="match status" value="2"/>
</dbReference>
<dbReference type="InterPro" id="IPR027463">
    <property type="entry name" value="AcrB_DN_DC_subdom"/>
</dbReference>
<keyword evidence="1" id="KW-1133">Transmembrane helix</keyword>
<reference evidence="2 3" key="1">
    <citation type="submission" date="2013-07" db="EMBL/GenBank/DDBJ databases">
        <title>Comparative Genomic and Metabolomic Analysis of Twelve Strains of Pseudoalteromonas luteoviolacea.</title>
        <authorList>
            <person name="Vynne N.G."/>
            <person name="Mansson M."/>
            <person name="Gram L."/>
        </authorList>
    </citation>
    <scope>NUCLEOTIDE SEQUENCE [LARGE SCALE GENOMIC DNA]</scope>
    <source>
        <strain evidence="2 3">DSM 6061</strain>
    </source>
</reference>
<dbReference type="PANTHER" id="PTHR32063">
    <property type="match status" value="1"/>
</dbReference>
<evidence type="ECO:0000313" key="3">
    <source>
        <dbReference type="Proteomes" id="UP000076643"/>
    </source>
</evidence>
<proteinExistence type="predicted"/>
<dbReference type="PATRIC" id="fig|1365250.3.peg.2173"/>
<protein>
    <submittedName>
        <fullName evidence="2">Multidrug transporter AcrB</fullName>
    </submittedName>
</protein>
<feature type="transmembrane region" description="Helical" evidence="1">
    <location>
        <begin position="364"/>
        <end position="384"/>
    </location>
</feature>
<feature type="transmembrane region" description="Helical" evidence="1">
    <location>
        <begin position="534"/>
        <end position="553"/>
    </location>
</feature>
<feature type="transmembrane region" description="Helical" evidence="1">
    <location>
        <begin position="445"/>
        <end position="465"/>
    </location>
</feature>
<organism evidence="2 3">
    <name type="scientific">Pseudoalteromonas luteoviolacea DSM 6061</name>
    <dbReference type="NCBI Taxonomy" id="1365250"/>
    <lineage>
        <taxon>Bacteria</taxon>
        <taxon>Pseudomonadati</taxon>
        <taxon>Pseudomonadota</taxon>
        <taxon>Gammaproteobacteria</taxon>
        <taxon>Alteromonadales</taxon>
        <taxon>Pseudoalteromonadaceae</taxon>
        <taxon>Pseudoalteromonas</taxon>
    </lineage>
</organism>
<dbReference type="SUPFAM" id="SSF82693">
    <property type="entry name" value="Multidrug efflux transporter AcrB pore domain, PN1, PN2, PC1 and PC2 subdomains"/>
    <property type="match status" value="2"/>
</dbReference>
<dbReference type="Gene3D" id="3.30.70.1320">
    <property type="entry name" value="Multidrug efflux transporter AcrB pore domain like"/>
    <property type="match status" value="1"/>
</dbReference>
<dbReference type="GO" id="GO:0042910">
    <property type="term" value="F:xenobiotic transmembrane transporter activity"/>
    <property type="evidence" value="ECO:0007669"/>
    <property type="project" value="TreeGrafter"/>
</dbReference>
<keyword evidence="3" id="KW-1185">Reference proteome</keyword>
<keyword evidence="1" id="KW-0812">Transmembrane</keyword>
<dbReference type="RefSeq" id="WP_063365216.1">
    <property type="nucleotide sequence ID" value="NZ_AQHB01000049.1"/>
</dbReference>
<dbReference type="PRINTS" id="PR00702">
    <property type="entry name" value="ACRIFLAVINRP"/>
</dbReference>
<dbReference type="Gene3D" id="3.30.70.1440">
    <property type="entry name" value="Multidrug efflux transporter AcrB pore domain"/>
    <property type="match status" value="1"/>
</dbReference>